<evidence type="ECO:0000259" key="6">
    <source>
        <dbReference type="Pfam" id="PF00441"/>
    </source>
</evidence>
<evidence type="ECO:0000259" key="7">
    <source>
        <dbReference type="Pfam" id="PF02771"/>
    </source>
</evidence>
<protein>
    <submittedName>
        <fullName evidence="8">Acyl-CoA/acyl-ACP dehydrogenase</fullName>
    </submittedName>
</protein>
<dbReference type="RefSeq" id="WP_182171601.1">
    <property type="nucleotide sequence ID" value="NZ_JACFXU010000014.1"/>
</dbReference>
<dbReference type="Pfam" id="PF00441">
    <property type="entry name" value="Acyl-CoA_dh_1"/>
    <property type="match status" value="1"/>
</dbReference>
<dbReference type="Gene3D" id="1.20.140.10">
    <property type="entry name" value="Butyryl-CoA Dehydrogenase, subunit A, domain 3"/>
    <property type="match status" value="1"/>
</dbReference>
<evidence type="ECO:0000256" key="5">
    <source>
        <dbReference type="ARBA" id="ARBA00023002"/>
    </source>
</evidence>
<dbReference type="EMBL" id="JACFXU010000014">
    <property type="protein sequence ID" value="MBA6413054.1"/>
    <property type="molecule type" value="Genomic_DNA"/>
</dbReference>
<dbReference type="GO" id="GO:0050660">
    <property type="term" value="F:flavin adenine dinucleotide binding"/>
    <property type="evidence" value="ECO:0007669"/>
    <property type="project" value="InterPro"/>
</dbReference>
<keyword evidence="9" id="KW-1185">Reference proteome</keyword>
<dbReference type="InterPro" id="IPR046373">
    <property type="entry name" value="Acyl-CoA_Oxase/DH_mid-dom_sf"/>
</dbReference>
<feature type="domain" description="Acyl-CoA dehydrogenase/oxidase C-terminal" evidence="6">
    <location>
        <begin position="203"/>
        <end position="320"/>
    </location>
</feature>
<accession>A0A7W2TWB7</accession>
<dbReference type="InterPro" id="IPR009075">
    <property type="entry name" value="AcylCo_DH/oxidase_C"/>
</dbReference>
<dbReference type="Pfam" id="PF02771">
    <property type="entry name" value="Acyl-CoA_dh_N"/>
    <property type="match status" value="1"/>
</dbReference>
<evidence type="ECO:0000256" key="1">
    <source>
        <dbReference type="ARBA" id="ARBA00001974"/>
    </source>
</evidence>
<dbReference type="InterPro" id="IPR036250">
    <property type="entry name" value="AcylCo_DH-like_C"/>
</dbReference>
<dbReference type="InterPro" id="IPR009100">
    <property type="entry name" value="AcylCoA_DH/oxidase_NM_dom_sf"/>
</dbReference>
<dbReference type="PANTHER" id="PTHR43884">
    <property type="entry name" value="ACYL-COA DEHYDROGENASE"/>
    <property type="match status" value="1"/>
</dbReference>
<dbReference type="Gene3D" id="1.10.540.10">
    <property type="entry name" value="Acyl-CoA dehydrogenase/oxidase, N-terminal domain"/>
    <property type="match status" value="1"/>
</dbReference>
<name>A0A7W2TWB7_9GAMM</name>
<dbReference type="Proteomes" id="UP000539350">
    <property type="component" value="Unassembled WGS sequence"/>
</dbReference>
<evidence type="ECO:0000313" key="8">
    <source>
        <dbReference type="EMBL" id="MBA6413054.1"/>
    </source>
</evidence>
<dbReference type="Gene3D" id="2.40.110.10">
    <property type="entry name" value="Butyryl-CoA Dehydrogenase, subunit A, domain 2"/>
    <property type="match status" value="1"/>
</dbReference>
<dbReference type="GO" id="GO:0003995">
    <property type="term" value="F:acyl-CoA dehydrogenase activity"/>
    <property type="evidence" value="ECO:0007669"/>
    <property type="project" value="TreeGrafter"/>
</dbReference>
<keyword evidence="5" id="KW-0560">Oxidoreductase</keyword>
<keyword evidence="3" id="KW-0285">Flavoprotein</keyword>
<gene>
    <name evidence="8" type="ORF">H2508_08025</name>
</gene>
<sequence length="346" mass="36388">MNFSLSSDQSTIADLARQIFRDQVTDSYHAAGPANPDTALWKILGESGLIGLGLSEAAGGSEMDFIAECLVLREMGAVLAPIPLRETLLAAWALDAAGQHESLAAVVAGDAYLALNLADGPQLSGDQITGTLAQVPYASGAALIVSAAGDELVAFDPAASGVTLTAERGTNSRPAATLALKDVPVIRLGGTELVAQLKQRLQVATAAVQLGVAEEALQRTATYTTERKQFNKPIAAFQAVSHRAANGYIDIEALRAVLDGAMWRISEGLDATLQAGASRWWACEMSHRISHTAQHLHGGIGADLDYPIHRFFLWSKQLEFDLGGAGQQLAAMGEYLAKNPSAGMTV</sequence>
<dbReference type="InterPro" id="IPR013786">
    <property type="entry name" value="AcylCoA_DH/ox_N"/>
</dbReference>
<reference evidence="8 9" key="1">
    <citation type="submission" date="2020-07" db="EMBL/GenBank/DDBJ databases">
        <title>Halieaceae bacterium, F7430, whole genome shotgun sequencing project.</title>
        <authorList>
            <person name="Jiang S."/>
            <person name="Liu Z.W."/>
            <person name="Du Z.J."/>
        </authorList>
    </citation>
    <scope>NUCLEOTIDE SEQUENCE [LARGE SCALE GENOMIC DNA]</scope>
    <source>
        <strain evidence="8 9">F7430</strain>
    </source>
</reference>
<dbReference type="PANTHER" id="PTHR43884:SF20">
    <property type="entry name" value="ACYL-COA DEHYDROGENASE FADE28"/>
    <property type="match status" value="1"/>
</dbReference>
<evidence type="ECO:0000256" key="3">
    <source>
        <dbReference type="ARBA" id="ARBA00022630"/>
    </source>
</evidence>
<comment type="cofactor">
    <cofactor evidence="1">
        <name>FAD</name>
        <dbReference type="ChEBI" id="CHEBI:57692"/>
    </cofactor>
</comment>
<keyword evidence="4" id="KW-0274">FAD</keyword>
<evidence type="ECO:0000313" key="9">
    <source>
        <dbReference type="Proteomes" id="UP000539350"/>
    </source>
</evidence>
<dbReference type="SUPFAM" id="SSF56645">
    <property type="entry name" value="Acyl-CoA dehydrogenase NM domain-like"/>
    <property type="match status" value="1"/>
</dbReference>
<dbReference type="SUPFAM" id="SSF47203">
    <property type="entry name" value="Acyl-CoA dehydrogenase C-terminal domain-like"/>
    <property type="match status" value="1"/>
</dbReference>
<feature type="domain" description="Acyl-CoA dehydrogenase/oxidase N-terminal" evidence="7">
    <location>
        <begin position="7"/>
        <end position="101"/>
    </location>
</feature>
<comment type="similarity">
    <text evidence="2">Belongs to the acyl-CoA dehydrogenase family.</text>
</comment>
<dbReference type="InterPro" id="IPR037069">
    <property type="entry name" value="AcylCoA_DH/ox_N_sf"/>
</dbReference>
<dbReference type="AlphaFoldDB" id="A0A7W2TWB7"/>
<comment type="caution">
    <text evidence="8">The sequence shown here is derived from an EMBL/GenBank/DDBJ whole genome shotgun (WGS) entry which is preliminary data.</text>
</comment>
<evidence type="ECO:0000256" key="2">
    <source>
        <dbReference type="ARBA" id="ARBA00009347"/>
    </source>
</evidence>
<organism evidence="8 9">
    <name type="scientific">Sediminihaliea albiluteola</name>
    <dbReference type="NCBI Taxonomy" id="2758564"/>
    <lineage>
        <taxon>Bacteria</taxon>
        <taxon>Pseudomonadati</taxon>
        <taxon>Pseudomonadota</taxon>
        <taxon>Gammaproteobacteria</taxon>
        <taxon>Cellvibrionales</taxon>
        <taxon>Halieaceae</taxon>
        <taxon>Sediminihaliea</taxon>
    </lineage>
</organism>
<evidence type="ECO:0000256" key="4">
    <source>
        <dbReference type="ARBA" id="ARBA00022827"/>
    </source>
</evidence>
<proteinExistence type="inferred from homology"/>